<sequence length="132" mass="14051">MSGWTAGIGSPGHQRSFGSTEGSRVILARQGSPSQSGTKWAPGHSGNWIVGWSRQRASGHQRIRSFGLPACTCHLARQWGNGSPGIGSSGSTGDLGHHCMNSGALGHQAIRIHLACQQHRSHLASRQWLHES</sequence>
<comment type="caution">
    <text evidence="2">The sequence shown here is derived from an EMBL/GenBank/DDBJ whole genome shotgun (WGS) entry which is preliminary data.</text>
</comment>
<dbReference type="EMBL" id="CATNWA010015867">
    <property type="protein sequence ID" value="CAI9587606.1"/>
    <property type="molecule type" value="Genomic_DNA"/>
</dbReference>
<feature type="region of interest" description="Disordered" evidence="1">
    <location>
        <begin position="1"/>
        <end position="45"/>
    </location>
</feature>
<name>A0ABN9ES01_9NEOB</name>
<reference evidence="2" key="1">
    <citation type="submission" date="2023-05" db="EMBL/GenBank/DDBJ databases">
        <authorList>
            <person name="Stuckert A."/>
        </authorList>
    </citation>
    <scope>NUCLEOTIDE SEQUENCE</scope>
</reference>
<evidence type="ECO:0000313" key="2">
    <source>
        <dbReference type="EMBL" id="CAI9587606.1"/>
    </source>
</evidence>
<dbReference type="Proteomes" id="UP001162483">
    <property type="component" value="Unassembled WGS sequence"/>
</dbReference>
<evidence type="ECO:0000313" key="3">
    <source>
        <dbReference type="Proteomes" id="UP001162483"/>
    </source>
</evidence>
<protein>
    <submittedName>
        <fullName evidence="2">Uncharacterized protein</fullName>
    </submittedName>
</protein>
<proteinExistence type="predicted"/>
<evidence type="ECO:0000256" key="1">
    <source>
        <dbReference type="SAM" id="MobiDB-lite"/>
    </source>
</evidence>
<accession>A0ABN9ES01</accession>
<feature type="non-terminal residue" evidence="2">
    <location>
        <position position="132"/>
    </location>
</feature>
<keyword evidence="3" id="KW-1185">Reference proteome</keyword>
<gene>
    <name evidence="2" type="ORF">SPARVUS_LOCUS10585918</name>
</gene>
<organism evidence="2 3">
    <name type="scientific">Staurois parvus</name>
    <dbReference type="NCBI Taxonomy" id="386267"/>
    <lineage>
        <taxon>Eukaryota</taxon>
        <taxon>Metazoa</taxon>
        <taxon>Chordata</taxon>
        <taxon>Craniata</taxon>
        <taxon>Vertebrata</taxon>
        <taxon>Euteleostomi</taxon>
        <taxon>Amphibia</taxon>
        <taxon>Batrachia</taxon>
        <taxon>Anura</taxon>
        <taxon>Neobatrachia</taxon>
        <taxon>Ranoidea</taxon>
        <taxon>Ranidae</taxon>
        <taxon>Staurois</taxon>
    </lineage>
</organism>